<feature type="domain" description="Lipocalin-like" evidence="2">
    <location>
        <begin position="36"/>
        <end position="124"/>
    </location>
</feature>
<sequence>MQKLLSLSAVVVCLVMLSSCSDDDDASRTDLLTAKSWSITKYEVEFSGQSIDITEDYMDCEGDNVITFSKDGKYNETPGANTCGYEEALTGTWSLTNGDKTISTTIDGDTDQVEIHTLTSTTLKVKGGTIDFDTNGDGVDDAEVQLYIILTGK</sequence>
<dbReference type="PROSITE" id="PS51257">
    <property type="entry name" value="PROKAR_LIPOPROTEIN"/>
    <property type="match status" value="1"/>
</dbReference>
<dbReference type="Proteomes" id="UP000190961">
    <property type="component" value="Unassembled WGS sequence"/>
</dbReference>
<dbReference type="InterPro" id="IPR024311">
    <property type="entry name" value="Lipocalin-like"/>
</dbReference>
<dbReference type="OrthoDB" id="955334at2"/>
<dbReference type="EMBL" id="FUZU01000001">
    <property type="protein sequence ID" value="SKC40789.1"/>
    <property type="molecule type" value="Genomic_DNA"/>
</dbReference>
<feature type="signal peptide" evidence="1">
    <location>
        <begin position="1"/>
        <end position="21"/>
    </location>
</feature>
<organism evidence="3 4">
    <name type="scientific">Ohtaekwangia koreensis</name>
    <dbReference type="NCBI Taxonomy" id="688867"/>
    <lineage>
        <taxon>Bacteria</taxon>
        <taxon>Pseudomonadati</taxon>
        <taxon>Bacteroidota</taxon>
        <taxon>Cytophagia</taxon>
        <taxon>Cytophagales</taxon>
        <taxon>Fulvivirgaceae</taxon>
        <taxon>Ohtaekwangia</taxon>
    </lineage>
</organism>
<dbReference type="Pfam" id="PF13648">
    <property type="entry name" value="Lipocalin_4"/>
    <property type="match status" value="1"/>
</dbReference>
<keyword evidence="4" id="KW-1185">Reference proteome</keyword>
<dbReference type="RefSeq" id="WP_079684871.1">
    <property type="nucleotide sequence ID" value="NZ_FUZU01000001.1"/>
</dbReference>
<reference evidence="3 4" key="1">
    <citation type="submission" date="2017-02" db="EMBL/GenBank/DDBJ databases">
        <authorList>
            <person name="Peterson S.W."/>
        </authorList>
    </citation>
    <scope>NUCLEOTIDE SEQUENCE [LARGE SCALE GENOMIC DNA]</scope>
    <source>
        <strain evidence="3 4">DSM 25262</strain>
    </source>
</reference>
<feature type="chain" id="PRO_5012549780" evidence="1">
    <location>
        <begin position="22"/>
        <end position="153"/>
    </location>
</feature>
<proteinExistence type="predicted"/>
<evidence type="ECO:0000313" key="3">
    <source>
        <dbReference type="EMBL" id="SKC40789.1"/>
    </source>
</evidence>
<evidence type="ECO:0000256" key="1">
    <source>
        <dbReference type="SAM" id="SignalP"/>
    </source>
</evidence>
<evidence type="ECO:0000313" key="4">
    <source>
        <dbReference type="Proteomes" id="UP000190961"/>
    </source>
</evidence>
<gene>
    <name evidence="3" type="ORF">SAMN05660236_0226</name>
</gene>
<dbReference type="AlphaFoldDB" id="A0A1T5INU8"/>
<name>A0A1T5INU8_9BACT</name>
<protein>
    <submittedName>
        <fullName evidence="3">Lipocalin-like domain-containing protein</fullName>
    </submittedName>
</protein>
<keyword evidence="1" id="KW-0732">Signal</keyword>
<evidence type="ECO:0000259" key="2">
    <source>
        <dbReference type="Pfam" id="PF13648"/>
    </source>
</evidence>
<accession>A0A1T5INU8</accession>